<keyword evidence="1" id="KW-1133">Transmembrane helix</keyword>
<proteinExistence type="predicted"/>
<evidence type="ECO:0000256" key="1">
    <source>
        <dbReference type="SAM" id="Phobius"/>
    </source>
</evidence>
<sequence>MKNDTLSFVSLWIFHSSMKLFLIPKKKMRNSNWKNLSILGTNGM</sequence>
<dbReference type="Gramene" id="MELO3C031815.2.1">
    <property type="protein sequence ID" value="MELO3C031815.2.1"/>
    <property type="gene ID" value="MELO3C031815.2"/>
</dbReference>
<protein>
    <submittedName>
        <fullName evidence="2">Uncharacterized protein</fullName>
    </submittedName>
</protein>
<organism evidence="2">
    <name type="scientific">Cucumis melo</name>
    <name type="common">Muskmelon</name>
    <dbReference type="NCBI Taxonomy" id="3656"/>
    <lineage>
        <taxon>Eukaryota</taxon>
        <taxon>Viridiplantae</taxon>
        <taxon>Streptophyta</taxon>
        <taxon>Embryophyta</taxon>
        <taxon>Tracheophyta</taxon>
        <taxon>Spermatophyta</taxon>
        <taxon>Magnoliopsida</taxon>
        <taxon>eudicotyledons</taxon>
        <taxon>Gunneridae</taxon>
        <taxon>Pentapetalae</taxon>
        <taxon>rosids</taxon>
        <taxon>fabids</taxon>
        <taxon>Cucurbitales</taxon>
        <taxon>Cucurbitaceae</taxon>
        <taxon>Benincaseae</taxon>
        <taxon>Cucumis</taxon>
    </lineage>
</organism>
<dbReference type="AlphaFoldDB" id="A0A9I9ECE3"/>
<feature type="transmembrane region" description="Helical" evidence="1">
    <location>
        <begin position="6"/>
        <end position="24"/>
    </location>
</feature>
<dbReference type="EnsemblPlants" id="MELO3C031815.2.1">
    <property type="protein sequence ID" value="MELO3C031815.2.1"/>
    <property type="gene ID" value="MELO3C031815.2"/>
</dbReference>
<name>A0A9I9ECE3_CUCME</name>
<evidence type="ECO:0000313" key="2">
    <source>
        <dbReference type="EnsemblPlants" id="MELO3C031815.2.1"/>
    </source>
</evidence>
<reference evidence="2" key="1">
    <citation type="submission" date="2023-03" db="UniProtKB">
        <authorList>
            <consortium name="EnsemblPlants"/>
        </authorList>
    </citation>
    <scope>IDENTIFICATION</scope>
</reference>
<accession>A0A9I9ECE3</accession>
<keyword evidence="1" id="KW-0472">Membrane</keyword>
<keyword evidence="1" id="KW-0812">Transmembrane</keyword>